<evidence type="ECO:0000256" key="7">
    <source>
        <dbReference type="ARBA" id="ARBA00022840"/>
    </source>
</evidence>
<keyword evidence="9" id="KW-0829">Tyrosine-protein kinase</keyword>
<keyword evidence="13" id="KW-1185">Reference proteome</keyword>
<dbReference type="PROSITE" id="PS50011">
    <property type="entry name" value="PROTEIN_KINASE_DOM"/>
    <property type="match status" value="1"/>
</dbReference>
<dbReference type="SMART" id="SM00219">
    <property type="entry name" value="TyrKc"/>
    <property type="match status" value="1"/>
</dbReference>
<dbReference type="PANTHER" id="PTHR24416">
    <property type="entry name" value="TYROSINE-PROTEIN KINASE RECEPTOR"/>
    <property type="match status" value="1"/>
</dbReference>
<keyword evidence="7 11" id="KW-0067">ATP-binding</keyword>
<accession>A0A914DVU7</accession>
<dbReference type="GO" id="GO:0008284">
    <property type="term" value="P:positive regulation of cell population proliferation"/>
    <property type="evidence" value="ECO:0007669"/>
    <property type="project" value="TreeGrafter"/>
</dbReference>
<evidence type="ECO:0000313" key="13">
    <source>
        <dbReference type="Proteomes" id="UP000887540"/>
    </source>
</evidence>
<evidence type="ECO:0000256" key="4">
    <source>
        <dbReference type="ARBA" id="ARBA00022679"/>
    </source>
</evidence>
<evidence type="ECO:0000256" key="10">
    <source>
        <dbReference type="ARBA" id="ARBA00051243"/>
    </source>
</evidence>
<dbReference type="PROSITE" id="PS00109">
    <property type="entry name" value="PROTEIN_KINASE_TYR"/>
    <property type="match status" value="1"/>
</dbReference>
<dbReference type="SUPFAM" id="SSF56112">
    <property type="entry name" value="Protein kinase-like (PK-like)"/>
    <property type="match status" value="1"/>
</dbReference>
<proteinExistence type="predicted"/>
<name>A0A914DVU7_9BILA</name>
<dbReference type="GO" id="GO:0012505">
    <property type="term" value="C:endomembrane system"/>
    <property type="evidence" value="ECO:0007669"/>
    <property type="project" value="UniProtKB-SubCell"/>
</dbReference>
<dbReference type="EC" id="2.7.10.1" evidence="3"/>
<protein>
    <recommendedName>
        <fullName evidence="3">receptor protein-tyrosine kinase</fullName>
        <ecNumber evidence="3">2.7.10.1</ecNumber>
    </recommendedName>
</protein>
<dbReference type="PROSITE" id="PS00107">
    <property type="entry name" value="PROTEIN_KINASE_ATP"/>
    <property type="match status" value="1"/>
</dbReference>
<dbReference type="InterPro" id="IPR001245">
    <property type="entry name" value="Ser-Thr/Tyr_kinase_cat_dom"/>
</dbReference>
<dbReference type="InterPro" id="IPR011009">
    <property type="entry name" value="Kinase-like_dom_sf"/>
</dbReference>
<feature type="binding site" evidence="11">
    <location>
        <position position="48"/>
    </location>
    <ligand>
        <name>ATP</name>
        <dbReference type="ChEBI" id="CHEBI:30616"/>
    </ligand>
</feature>
<dbReference type="GO" id="GO:0005524">
    <property type="term" value="F:ATP binding"/>
    <property type="evidence" value="ECO:0007669"/>
    <property type="project" value="UniProtKB-UniRule"/>
</dbReference>
<dbReference type="PRINTS" id="PR00109">
    <property type="entry name" value="TYRKINASE"/>
</dbReference>
<evidence type="ECO:0000256" key="11">
    <source>
        <dbReference type="PROSITE-ProRule" id="PRU10141"/>
    </source>
</evidence>
<dbReference type="GO" id="GO:0007169">
    <property type="term" value="P:cell surface receptor protein tyrosine kinase signaling pathway"/>
    <property type="evidence" value="ECO:0007669"/>
    <property type="project" value="TreeGrafter"/>
</dbReference>
<evidence type="ECO:0000256" key="8">
    <source>
        <dbReference type="ARBA" id="ARBA00023136"/>
    </source>
</evidence>
<evidence type="ECO:0000256" key="5">
    <source>
        <dbReference type="ARBA" id="ARBA00022741"/>
    </source>
</evidence>
<dbReference type="GO" id="GO:0004714">
    <property type="term" value="F:transmembrane receptor protein tyrosine kinase activity"/>
    <property type="evidence" value="ECO:0007669"/>
    <property type="project" value="UniProtKB-EC"/>
</dbReference>
<dbReference type="WBParaSite" id="ACRNAN_scaffold4199.g27226.t1">
    <property type="protein sequence ID" value="ACRNAN_scaffold4199.g27226.t1"/>
    <property type="gene ID" value="ACRNAN_scaffold4199.g27226"/>
</dbReference>
<dbReference type="InterPro" id="IPR050122">
    <property type="entry name" value="RTK"/>
</dbReference>
<dbReference type="Proteomes" id="UP000887540">
    <property type="component" value="Unplaced"/>
</dbReference>
<dbReference type="FunFam" id="1.10.510.10:FF:001512">
    <property type="entry name" value="Receptor tyrosine-protein kinase erbB-2"/>
    <property type="match status" value="1"/>
</dbReference>
<comment type="catalytic activity">
    <reaction evidence="10">
        <text>L-tyrosyl-[protein] + ATP = O-phospho-L-tyrosyl-[protein] + ADP + H(+)</text>
        <dbReference type="Rhea" id="RHEA:10596"/>
        <dbReference type="Rhea" id="RHEA-COMP:10136"/>
        <dbReference type="Rhea" id="RHEA-COMP:20101"/>
        <dbReference type="ChEBI" id="CHEBI:15378"/>
        <dbReference type="ChEBI" id="CHEBI:30616"/>
        <dbReference type="ChEBI" id="CHEBI:46858"/>
        <dbReference type="ChEBI" id="CHEBI:61978"/>
        <dbReference type="ChEBI" id="CHEBI:456216"/>
        <dbReference type="EC" id="2.7.10.1"/>
    </reaction>
</comment>
<dbReference type="InterPro" id="IPR008266">
    <property type="entry name" value="Tyr_kinase_AS"/>
</dbReference>
<evidence type="ECO:0000256" key="2">
    <source>
        <dbReference type="ARBA" id="ARBA00004308"/>
    </source>
</evidence>
<dbReference type="GO" id="GO:0048680">
    <property type="term" value="P:positive regulation of axon regeneration"/>
    <property type="evidence" value="ECO:0007669"/>
    <property type="project" value="UniProtKB-ARBA"/>
</dbReference>
<comment type="subcellular location">
    <subcellularLocation>
        <location evidence="2">Endomembrane system</location>
    </subcellularLocation>
    <subcellularLocation>
        <location evidence="1">Membrane</location>
        <topology evidence="1">Single-pass membrane protein</topology>
    </subcellularLocation>
</comment>
<keyword evidence="4" id="KW-0808">Transferase</keyword>
<dbReference type="GO" id="GO:0043235">
    <property type="term" value="C:receptor complex"/>
    <property type="evidence" value="ECO:0007669"/>
    <property type="project" value="TreeGrafter"/>
</dbReference>
<organism evidence="13 14">
    <name type="scientific">Acrobeloides nanus</name>
    <dbReference type="NCBI Taxonomy" id="290746"/>
    <lineage>
        <taxon>Eukaryota</taxon>
        <taxon>Metazoa</taxon>
        <taxon>Ecdysozoa</taxon>
        <taxon>Nematoda</taxon>
        <taxon>Chromadorea</taxon>
        <taxon>Rhabditida</taxon>
        <taxon>Tylenchina</taxon>
        <taxon>Cephalobomorpha</taxon>
        <taxon>Cephaloboidea</taxon>
        <taxon>Cephalobidae</taxon>
        <taxon>Acrobeloides</taxon>
    </lineage>
</organism>
<dbReference type="GO" id="GO:0009925">
    <property type="term" value="C:basal plasma membrane"/>
    <property type="evidence" value="ECO:0007669"/>
    <property type="project" value="TreeGrafter"/>
</dbReference>
<dbReference type="Gene3D" id="1.10.510.10">
    <property type="entry name" value="Transferase(Phosphotransferase) domain 1"/>
    <property type="match status" value="1"/>
</dbReference>
<evidence type="ECO:0000256" key="9">
    <source>
        <dbReference type="ARBA" id="ARBA00023137"/>
    </source>
</evidence>
<keyword evidence="8" id="KW-0472">Membrane</keyword>
<evidence type="ECO:0000256" key="3">
    <source>
        <dbReference type="ARBA" id="ARBA00011902"/>
    </source>
</evidence>
<dbReference type="Pfam" id="PF07714">
    <property type="entry name" value="PK_Tyr_Ser-Thr"/>
    <property type="match status" value="2"/>
</dbReference>
<dbReference type="InterPro" id="IPR020635">
    <property type="entry name" value="Tyr_kinase_cat_dom"/>
</dbReference>
<evidence type="ECO:0000256" key="1">
    <source>
        <dbReference type="ARBA" id="ARBA00004167"/>
    </source>
</evidence>
<evidence type="ECO:0000256" key="6">
    <source>
        <dbReference type="ARBA" id="ARBA00022777"/>
    </source>
</evidence>
<sequence>MSPLNLITMNQLNFNINTSKKLGEGAFGSVYTGKYILPNNKKFPVAIKVIKCIPNDKKSTEKAMEYLSSHKIVHRDLAARNVLIKKFHHIEVTDFGLASLLGEKTRTPNRLPYRWVSIECLINNSDPGLYCETSDVWSFGITVWEILTFAKIPYENVVLDSRNVLQSLYLHLKDGNRLYRPSNCGIELYKTLLLCWASNPDSRPNFSNLKETFEQYKNAPYAYVKPSNEENSSESLNGALDSDEKQFHQTIAQFQCYVCSDAAVYPRIGNNDISVSQYLTKSGNFSNKNNLPFVANCTGNDKSQWNTTECNTMCGVRKTYFNNITLNDIVVIERDCYNNITLFKYDNSNVFFNAY</sequence>
<evidence type="ECO:0000313" key="14">
    <source>
        <dbReference type="WBParaSite" id="ACRNAN_scaffold4199.g27226.t1"/>
    </source>
</evidence>
<keyword evidence="5 11" id="KW-0547">Nucleotide-binding</keyword>
<keyword evidence="6" id="KW-0418">Kinase</keyword>
<dbReference type="GO" id="GO:0061564">
    <property type="term" value="P:axon development"/>
    <property type="evidence" value="ECO:0007669"/>
    <property type="project" value="UniProtKB-ARBA"/>
</dbReference>
<dbReference type="InterPro" id="IPR017441">
    <property type="entry name" value="Protein_kinase_ATP_BS"/>
</dbReference>
<dbReference type="AlphaFoldDB" id="A0A914DVU7"/>
<reference evidence="14" key="1">
    <citation type="submission" date="2022-11" db="UniProtKB">
        <authorList>
            <consortium name="WormBaseParasite"/>
        </authorList>
    </citation>
    <scope>IDENTIFICATION</scope>
</reference>
<dbReference type="InterPro" id="IPR000719">
    <property type="entry name" value="Prot_kinase_dom"/>
</dbReference>
<feature type="domain" description="Protein kinase" evidence="12">
    <location>
        <begin position="1"/>
        <end position="224"/>
    </location>
</feature>
<dbReference type="GO" id="GO:0043066">
    <property type="term" value="P:negative regulation of apoptotic process"/>
    <property type="evidence" value="ECO:0007669"/>
    <property type="project" value="TreeGrafter"/>
</dbReference>
<dbReference type="PANTHER" id="PTHR24416:SF566">
    <property type="entry name" value="EPIDERMAL GROWTH FACTOR RECEPTOR"/>
    <property type="match status" value="1"/>
</dbReference>
<evidence type="ECO:0000259" key="12">
    <source>
        <dbReference type="PROSITE" id="PS50011"/>
    </source>
</evidence>